<dbReference type="PANTHER" id="PTHR33594">
    <property type="entry name" value="SUPERFAMILY HYDROLASE, PUTATIVE (AFU_ORTHOLOGUE AFUA_1G03035)-RELATED"/>
    <property type="match status" value="1"/>
</dbReference>
<dbReference type="PATRIC" id="fig|1141662.3.peg.1254"/>
<dbReference type="PANTHER" id="PTHR33594:SF1">
    <property type="entry name" value="HD_PDEASE DOMAIN-CONTAINING PROTEIN"/>
    <property type="match status" value="1"/>
</dbReference>
<dbReference type="AlphaFoldDB" id="K8X083"/>
<feature type="domain" description="HD/PDEase" evidence="1">
    <location>
        <begin position="22"/>
        <end position="142"/>
    </location>
</feature>
<dbReference type="RefSeq" id="WP_008911268.1">
    <property type="nucleotide sequence ID" value="NZ_KB233222.1"/>
</dbReference>
<dbReference type="InterPro" id="IPR003607">
    <property type="entry name" value="HD/PDEase_dom"/>
</dbReference>
<keyword evidence="2" id="KW-0378">Hydrolase</keyword>
<dbReference type="Proteomes" id="UP000009336">
    <property type="component" value="Unassembled WGS sequence"/>
</dbReference>
<gene>
    <name evidence="2" type="ORF">OOA_06181</name>
</gene>
<evidence type="ECO:0000313" key="3">
    <source>
        <dbReference type="Proteomes" id="UP000009336"/>
    </source>
</evidence>
<dbReference type="OrthoDB" id="9797344at2"/>
<dbReference type="STRING" id="1141662.OOA_06181"/>
<protein>
    <submittedName>
        <fullName evidence="2">Putative hydrolase</fullName>
    </submittedName>
</protein>
<keyword evidence="3" id="KW-1185">Reference proteome</keyword>
<dbReference type="EMBL" id="AKKL01000016">
    <property type="protein sequence ID" value="EKT63042.1"/>
    <property type="molecule type" value="Genomic_DNA"/>
</dbReference>
<dbReference type="eggNOG" id="COG1418">
    <property type="taxonomic scope" value="Bacteria"/>
</dbReference>
<dbReference type="CDD" id="cd00077">
    <property type="entry name" value="HDc"/>
    <property type="match status" value="1"/>
</dbReference>
<proteinExistence type="predicted"/>
<dbReference type="GO" id="GO:0016787">
    <property type="term" value="F:hydrolase activity"/>
    <property type="evidence" value="ECO:0007669"/>
    <property type="project" value="UniProtKB-KW"/>
</dbReference>
<dbReference type="Gene3D" id="1.10.3210.50">
    <property type="match status" value="1"/>
</dbReference>
<reference evidence="2 3" key="1">
    <citation type="journal article" date="2012" name="BMC Genomics">
        <title>Comparative genomics of bacteria in the genus Providencia isolated from wild Drosophila melanogaster.</title>
        <authorList>
            <person name="Galac M.R."/>
            <person name="Lazzaro B.P."/>
        </authorList>
    </citation>
    <scope>NUCLEOTIDE SEQUENCE [LARGE SCALE GENOMIC DNA]</scope>
    <source>
        <strain evidence="2 3">DSM 19968</strain>
    </source>
</reference>
<dbReference type="SMART" id="SM00471">
    <property type="entry name" value="HDc"/>
    <property type="match status" value="1"/>
</dbReference>
<organism evidence="2 3">
    <name type="scientific">Providencia burhodogranariea DSM 19968</name>
    <dbReference type="NCBI Taxonomy" id="1141662"/>
    <lineage>
        <taxon>Bacteria</taxon>
        <taxon>Pseudomonadati</taxon>
        <taxon>Pseudomonadota</taxon>
        <taxon>Gammaproteobacteria</taxon>
        <taxon>Enterobacterales</taxon>
        <taxon>Morganellaceae</taxon>
        <taxon>Providencia</taxon>
    </lineage>
</organism>
<sequence>MNICDWSNQFDNYLQQHWVNNDNAHDIYHVRRVWMTAQKLMQTADEVNPLIVLTACYFHDFVNLPKDHPQRAEASSLSATETINILQKHFPTLPKDYYAPISHCIIAHSFSANVTPTTIEAKIVQDADRLESLGAIGLARVFSVSGLLNRALFDANDPFAENRLLDDKQWALDHFQEKLLKLPETMQTPAGRLLAIQNANYLVQFMAKLSAELNGNNVIFDNVIIEKFSLPLE</sequence>
<comment type="caution">
    <text evidence="2">The sequence shown here is derived from an EMBL/GenBank/DDBJ whole genome shotgun (WGS) entry which is preliminary data.</text>
</comment>
<name>K8X083_9GAMM</name>
<evidence type="ECO:0000259" key="1">
    <source>
        <dbReference type="SMART" id="SM00471"/>
    </source>
</evidence>
<dbReference type="Pfam" id="PF01966">
    <property type="entry name" value="HD"/>
    <property type="match status" value="1"/>
</dbReference>
<accession>K8X083</accession>
<dbReference type="HOGENOM" id="CLU_036524_3_0_6"/>
<dbReference type="InterPro" id="IPR006674">
    <property type="entry name" value="HD_domain"/>
</dbReference>
<evidence type="ECO:0000313" key="2">
    <source>
        <dbReference type="EMBL" id="EKT63042.1"/>
    </source>
</evidence>
<dbReference type="NCBIfam" id="NF007515">
    <property type="entry name" value="PRK10119.1"/>
    <property type="match status" value="1"/>
</dbReference>
<dbReference type="SUPFAM" id="SSF109604">
    <property type="entry name" value="HD-domain/PDEase-like"/>
    <property type="match status" value="1"/>
</dbReference>